<dbReference type="Proteomes" id="UP001501771">
    <property type="component" value="Unassembled WGS sequence"/>
</dbReference>
<dbReference type="Pfam" id="PF00582">
    <property type="entry name" value="Usp"/>
    <property type="match status" value="1"/>
</dbReference>
<evidence type="ECO:0000313" key="4">
    <source>
        <dbReference type="Proteomes" id="UP001501771"/>
    </source>
</evidence>
<comment type="caution">
    <text evidence="3">The sequence shown here is derived from an EMBL/GenBank/DDBJ whole genome shotgun (WGS) entry which is preliminary data.</text>
</comment>
<dbReference type="InterPro" id="IPR006015">
    <property type="entry name" value="Universal_stress_UspA"/>
</dbReference>
<dbReference type="PANTHER" id="PTHR46268">
    <property type="entry name" value="STRESS RESPONSE PROTEIN NHAX"/>
    <property type="match status" value="1"/>
</dbReference>
<evidence type="ECO:0000256" key="1">
    <source>
        <dbReference type="ARBA" id="ARBA00008791"/>
    </source>
</evidence>
<comment type="similarity">
    <text evidence="1">Belongs to the universal stress protein A family.</text>
</comment>
<evidence type="ECO:0000313" key="3">
    <source>
        <dbReference type="EMBL" id="GAA2154571.1"/>
    </source>
</evidence>
<dbReference type="PRINTS" id="PR01438">
    <property type="entry name" value="UNVRSLSTRESS"/>
</dbReference>
<dbReference type="InterPro" id="IPR014729">
    <property type="entry name" value="Rossmann-like_a/b/a_fold"/>
</dbReference>
<reference evidence="4" key="1">
    <citation type="journal article" date="2019" name="Int. J. Syst. Evol. Microbiol.">
        <title>The Global Catalogue of Microorganisms (GCM) 10K type strain sequencing project: providing services to taxonomists for standard genome sequencing and annotation.</title>
        <authorList>
            <consortium name="The Broad Institute Genomics Platform"/>
            <consortium name="The Broad Institute Genome Sequencing Center for Infectious Disease"/>
            <person name="Wu L."/>
            <person name="Ma J."/>
        </authorList>
    </citation>
    <scope>NUCLEOTIDE SEQUENCE [LARGE SCALE GENOMIC DNA]</scope>
    <source>
        <strain evidence="4">JCM 16022</strain>
    </source>
</reference>
<dbReference type="Gene3D" id="3.40.50.620">
    <property type="entry name" value="HUPs"/>
    <property type="match status" value="1"/>
</dbReference>
<name>A0ABP5LYI5_9ACTN</name>
<dbReference type="EMBL" id="BAAAQR010000015">
    <property type="protein sequence ID" value="GAA2154571.1"/>
    <property type="molecule type" value="Genomic_DNA"/>
</dbReference>
<dbReference type="CDD" id="cd00293">
    <property type="entry name" value="USP-like"/>
    <property type="match status" value="1"/>
</dbReference>
<feature type="domain" description="UspA" evidence="2">
    <location>
        <begin position="1"/>
        <end position="141"/>
    </location>
</feature>
<dbReference type="PANTHER" id="PTHR46268:SF6">
    <property type="entry name" value="UNIVERSAL STRESS PROTEIN UP12"/>
    <property type="match status" value="1"/>
</dbReference>
<dbReference type="SUPFAM" id="SSF52402">
    <property type="entry name" value="Adenine nucleotide alpha hydrolases-like"/>
    <property type="match status" value="1"/>
</dbReference>
<proteinExistence type="inferred from homology"/>
<accession>A0ABP5LYI5</accession>
<organism evidence="3 4">
    <name type="scientific">Nocardioides koreensis</name>
    <dbReference type="NCBI Taxonomy" id="433651"/>
    <lineage>
        <taxon>Bacteria</taxon>
        <taxon>Bacillati</taxon>
        <taxon>Actinomycetota</taxon>
        <taxon>Actinomycetes</taxon>
        <taxon>Propionibacteriales</taxon>
        <taxon>Nocardioidaceae</taxon>
        <taxon>Nocardioides</taxon>
    </lineage>
</organism>
<dbReference type="RefSeq" id="WP_344156872.1">
    <property type="nucleotide sequence ID" value="NZ_BAAAQR010000015.1"/>
</dbReference>
<sequence length="147" mass="15808">MIRRVLLAVEDSPDALAASRVAVDLARRYRSRLRIVHVLVDHEFDAALVAATGTAREEGGRPAATLVLRRVTAIAEAAGLEVETALLDGEVGQAILDDARRWAADVVVIGRSRRGSSGEPYVGTQTRHVLEFAEVPVLVVPGPRSPR</sequence>
<keyword evidence="4" id="KW-1185">Reference proteome</keyword>
<evidence type="ECO:0000259" key="2">
    <source>
        <dbReference type="Pfam" id="PF00582"/>
    </source>
</evidence>
<dbReference type="InterPro" id="IPR006016">
    <property type="entry name" value="UspA"/>
</dbReference>
<protein>
    <recommendedName>
        <fullName evidence="2">UspA domain-containing protein</fullName>
    </recommendedName>
</protein>
<gene>
    <name evidence="3" type="ORF">GCM10009844_40600</name>
</gene>